<sequence>VAFSIGLGPIPYGMMVRFEPPISINLLYFS</sequence>
<comment type="caution">
    <text evidence="1">The sequence shown here is derived from an EMBL/GenBank/DDBJ whole genome shotgun (WGS) entry which is preliminary data.</text>
</comment>
<dbReference type="AlphaFoldDB" id="A0A8J2NQ63"/>
<reference evidence="1" key="1">
    <citation type="submission" date="2021-06" db="EMBL/GenBank/DDBJ databases">
        <authorList>
            <person name="Hodson N. C."/>
            <person name="Mongue J. A."/>
            <person name="Jaron S. K."/>
        </authorList>
    </citation>
    <scope>NUCLEOTIDE SEQUENCE</scope>
</reference>
<gene>
    <name evidence="1" type="ORF">AFUS01_LOCUS7104</name>
</gene>
<protein>
    <submittedName>
        <fullName evidence="1">Uncharacterized protein</fullName>
    </submittedName>
</protein>
<proteinExistence type="predicted"/>
<evidence type="ECO:0000313" key="1">
    <source>
        <dbReference type="EMBL" id="CAG7717663.1"/>
    </source>
</evidence>
<evidence type="ECO:0000313" key="2">
    <source>
        <dbReference type="Proteomes" id="UP000708208"/>
    </source>
</evidence>
<dbReference type="EMBL" id="CAJVCH010047621">
    <property type="protein sequence ID" value="CAG7717663.1"/>
    <property type="molecule type" value="Genomic_DNA"/>
</dbReference>
<keyword evidence="2" id="KW-1185">Reference proteome</keyword>
<feature type="non-terminal residue" evidence="1">
    <location>
        <position position="1"/>
    </location>
</feature>
<dbReference type="Proteomes" id="UP000708208">
    <property type="component" value="Unassembled WGS sequence"/>
</dbReference>
<accession>A0A8J2NQ63</accession>
<name>A0A8J2NQ63_9HEXA</name>
<organism evidence="1 2">
    <name type="scientific">Allacma fusca</name>
    <dbReference type="NCBI Taxonomy" id="39272"/>
    <lineage>
        <taxon>Eukaryota</taxon>
        <taxon>Metazoa</taxon>
        <taxon>Ecdysozoa</taxon>
        <taxon>Arthropoda</taxon>
        <taxon>Hexapoda</taxon>
        <taxon>Collembola</taxon>
        <taxon>Symphypleona</taxon>
        <taxon>Sminthuridae</taxon>
        <taxon>Allacma</taxon>
    </lineage>
</organism>